<protein>
    <submittedName>
        <fullName evidence="2">Uncharacterized protein</fullName>
    </submittedName>
</protein>
<sequence length="253" mass="28913">MFRSSILYEQAGVSRWSKYTEQASVEQNELTDEEDNNVYTERPTFRTQGTRNRKRKSFGSDLHLSGKEDLWMGNSGFKRRDNVHPQKPNKMFNSSLIKEQVPKHSVSDEEVAPQTVSFYSTINSSSTFNMQNSDFKQQLPAQSPSVSSHRIWNQSEIETSVSKWSKFLSVPIPEDQEYDCEDENTEGACFTQALKDTKEVSDEKVNNVIKTKENSAGGYQNTFCKQPPLAKLPSCNVSFNSIFCTDEDFDDTF</sequence>
<accession>A0A553R7S1</accession>
<evidence type="ECO:0000256" key="1">
    <source>
        <dbReference type="SAM" id="MobiDB-lite"/>
    </source>
</evidence>
<feature type="region of interest" description="Disordered" evidence="1">
    <location>
        <begin position="26"/>
        <end position="59"/>
    </location>
</feature>
<dbReference type="OrthoDB" id="5960226at2759"/>
<evidence type="ECO:0000313" key="2">
    <source>
        <dbReference type="EMBL" id="TRY98216.1"/>
    </source>
</evidence>
<dbReference type="STRING" id="623744.A0A553R7S1"/>
<name>A0A553R7S1_9TELE</name>
<keyword evidence="3" id="KW-1185">Reference proteome</keyword>
<dbReference type="Proteomes" id="UP000316079">
    <property type="component" value="Unassembled WGS sequence"/>
</dbReference>
<organism evidence="2 3">
    <name type="scientific">Danionella cerebrum</name>
    <dbReference type="NCBI Taxonomy" id="2873325"/>
    <lineage>
        <taxon>Eukaryota</taxon>
        <taxon>Metazoa</taxon>
        <taxon>Chordata</taxon>
        <taxon>Craniata</taxon>
        <taxon>Vertebrata</taxon>
        <taxon>Euteleostomi</taxon>
        <taxon>Actinopterygii</taxon>
        <taxon>Neopterygii</taxon>
        <taxon>Teleostei</taxon>
        <taxon>Ostariophysi</taxon>
        <taxon>Cypriniformes</taxon>
        <taxon>Danionidae</taxon>
        <taxon>Danioninae</taxon>
        <taxon>Danionella</taxon>
    </lineage>
</organism>
<proteinExistence type="predicted"/>
<gene>
    <name evidence="2" type="ORF">DNTS_006243</name>
</gene>
<comment type="caution">
    <text evidence="2">The sequence shown here is derived from an EMBL/GenBank/DDBJ whole genome shotgun (WGS) entry which is preliminary data.</text>
</comment>
<reference evidence="2 3" key="1">
    <citation type="journal article" date="2019" name="Sci. Data">
        <title>Hybrid genome assembly and annotation of Danionella translucida.</title>
        <authorList>
            <person name="Kadobianskyi M."/>
            <person name="Schulze L."/>
            <person name="Schuelke M."/>
            <person name="Judkewitz B."/>
        </authorList>
    </citation>
    <scope>NUCLEOTIDE SEQUENCE [LARGE SCALE GENOMIC DNA]</scope>
    <source>
        <strain evidence="2 3">Bolton</strain>
    </source>
</reference>
<dbReference type="AlphaFoldDB" id="A0A553R7S1"/>
<dbReference type="EMBL" id="SRMA01025183">
    <property type="protein sequence ID" value="TRY98216.1"/>
    <property type="molecule type" value="Genomic_DNA"/>
</dbReference>
<evidence type="ECO:0000313" key="3">
    <source>
        <dbReference type="Proteomes" id="UP000316079"/>
    </source>
</evidence>